<dbReference type="RefSeq" id="WP_213020725.1">
    <property type="nucleotide sequence ID" value="NZ_BORJ01000007.1"/>
</dbReference>
<dbReference type="Pfam" id="PF07690">
    <property type="entry name" value="MFS_1"/>
    <property type="match status" value="1"/>
</dbReference>
<dbReference type="PROSITE" id="PS50850">
    <property type="entry name" value="MFS"/>
    <property type="match status" value="1"/>
</dbReference>
<evidence type="ECO:0000256" key="3">
    <source>
        <dbReference type="ARBA" id="ARBA00022692"/>
    </source>
</evidence>
<evidence type="ECO:0000313" key="8">
    <source>
        <dbReference type="EMBL" id="GIN96962.1"/>
    </source>
</evidence>
<dbReference type="PANTHER" id="PTHR23501">
    <property type="entry name" value="MAJOR FACILITATOR SUPERFAMILY"/>
    <property type="match status" value="1"/>
</dbReference>
<dbReference type="InterPro" id="IPR036259">
    <property type="entry name" value="MFS_trans_sf"/>
</dbReference>
<feature type="transmembrane region" description="Helical" evidence="6">
    <location>
        <begin position="72"/>
        <end position="92"/>
    </location>
</feature>
<accession>A0ABQ4KY46</accession>
<feature type="domain" description="Major facilitator superfamily (MFS) profile" evidence="7">
    <location>
        <begin position="8"/>
        <end position="486"/>
    </location>
</feature>
<sequence length="496" mass="53880">MNMNRSMVMISIFVATFLAAAESSIVTTAMPKIVGSLQGIELMNGVFTVYLLASTVTVLIFGKLSDLYGRKLIFAVGAAIFLIGSALCGLAQTMEQLIAFRLVQGIGAGAILPVTQTIIADIYPSEDKRAQMIGLTAFVWGGSGVIGPLLGGFFVDYVSWHWIFFFNIPFGLAAILLMVMFLQEKIEKSKKTIDYWGILTFSLSMLSLLYAVQKGGEGHWLSGLVLWCIAAFVVLMVLFLWIETKAKEPILPLFMFRELKILSANFIQFLVNAIMMGTLVYMPMWFQGGLGTGAMEAGLMLAPLAIFWAFGSYLCGKMLVQQGIRVTSFTGNMILILCGAWLAAMQLTSSTYGFYLISALLGISFGITVTLYTVVVQSAVDSSLSGVATATNSLFRSLGQMLGASVFGSYFNSRIVHHMATENLESADINQMNRLINASGTDQLSPSMLSQLRDILVSSIHDVFIVFLGLAIVCVLATLLLPKSNYSKANSVTKSQ</sequence>
<dbReference type="InterPro" id="IPR011701">
    <property type="entry name" value="MFS"/>
</dbReference>
<evidence type="ECO:0000256" key="4">
    <source>
        <dbReference type="ARBA" id="ARBA00022989"/>
    </source>
</evidence>
<keyword evidence="4 6" id="KW-1133">Transmembrane helix</keyword>
<comment type="caution">
    <text evidence="8">The sequence shown here is derived from an EMBL/GenBank/DDBJ whole genome shotgun (WGS) entry which is preliminary data.</text>
</comment>
<feature type="transmembrane region" description="Helical" evidence="6">
    <location>
        <begin position="353"/>
        <end position="375"/>
    </location>
</feature>
<dbReference type="Gene3D" id="1.20.1250.20">
    <property type="entry name" value="MFS general substrate transporter like domains"/>
    <property type="match status" value="1"/>
</dbReference>
<feature type="transmembrane region" description="Helical" evidence="6">
    <location>
        <begin position="262"/>
        <end position="282"/>
    </location>
</feature>
<feature type="transmembrane region" description="Helical" evidence="6">
    <location>
        <begin position="98"/>
        <end position="120"/>
    </location>
</feature>
<organism evidence="8 9">
    <name type="scientific">Siminovitchia terrae</name>
    <name type="common">Bacillus terrae</name>
    <dbReference type="NCBI Taxonomy" id="1914933"/>
    <lineage>
        <taxon>Bacteria</taxon>
        <taxon>Bacillati</taxon>
        <taxon>Bacillota</taxon>
        <taxon>Bacilli</taxon>
        <taxon>Bacillales</taxon>
        <taxon>Bacillaceae</taxon>
        <taxon>Siminovitchia</taxon>
    </lineage>
</organism>
<evidence type="ECO:0000256" key="1">
    <source>
        <dbReference type="ARBA" id="ARBA00004651"/>
    </source>
</evidence>
<reference evidence="8 9" key="1">
    <citation type="submission" date="2021-03" db="EMBL/GenBank/DDBJ databases">
        <title>Antimicrobial resistance genes in bacteria isolated from Japanese honey, and their potential for conferring macrolide and lincosamide resistance in the American foulbrood pathogen Paenibacillus larvae.</title>
        <authorList>
            <person name="Okamoto M."/>
            <person name="Kumagai M."/>
            <person name="Kanamori H."/>
            <person name="Takamatsu D."/>
        </authorList>
    </citation>
    <scope>NUCLEOTIDE SEQUENCE [LARGE SCALE GENOMIC DNA]</scope>
    <source>
        <strain evidence="8 9">J6TS1</strain>
    </source>
</reference>
<feature type="transmembrane region" description="Helical" evidence="6">
    <location>
        <begin position="47"/>
        <end position="65"/>
    </location>
</feature>
<evidence type="ECO:0000259" key="7">
    <source>
        <dbReference type="PROSITE" id="PS50850"/>
    </source>
</evidence>
<feature type="transmembrane region" description="Helical" evidence="6">
    <location>
        <begin position="463"/>
        <end position="481"/>
    </location>
</feature>
<keyword evidence="5 6" id="KW-0472">Membrane</keyword>
<keyword evidence="3 6" id="KW-0812">Transmembrane</keyword>
<feature type="transmembrane region" description="Helical" evidence="6">
    <location>
        <begin position="160"/>
        <end position="181"/>
    </location>
</feature>
<proteinExistence type="predicted"/>
<dbReference type="SUPFAM" id="SSF103473">
    <property type="entry name" value="MFS general substrate transporter"/>
    <property type="match status" value="1"/>
</dbReference>
<keyword evidence="2" id="KW-0813">Transport</keyword>
<comment type="subcellular location">
    <subcellularLocation>
        <location evidence="1">Cell membrane</location>
        <topology evidence="1">Multi-pass membrane protein</topology>
    </subcellularLocation>
</comment>
<dbReference type="InterPro" id="IPR020846">
    <property type="entry name" value="MFS_dom"/>
</dbReference>
<feature type="transmembrane region" description="Helical" evidence="6">
    <location>
        <begin position="132"/>
        <end position="154"/>
    </location>
</feature>
<feature type="transmembrane region" description="Helical" evidence="6">
    <location>
        <begin position="224"/>
        <end position="242"/>
    </location>
</feature>
<dbReference type="Gene3D" id="1.20.1720.10">
    <property type="entry name" value="Multidrug resistance protein D"/>
    <property type="match status" value="1"/>
</dbReference>
<protein>
    <submittedName>
        <fullName evidence="8">MFS transporter</fullName>
    </submittedName>
</protein>
<dbReference type="Proteomes" id="UP000680670">
    <property type="component" value="Unassembled WGS sequence"/>
</dbReference>
<gene>
    <name evidence="8" type="ORF">J6TS1_28320</name>
</gene>
<feature type="transmembrane region" description="Helical" evidence="6">
    <location>
        <begin position="294"/>
        <end position="314"/>
    </location>
</feature>
<dbReference type="CDD" id="cd17502">
    <property type="entry name" value="MFS_Azr1_MDR_like"/>
    <property type="match status" value="1"/>
</dbReference>
<dbReference type="EMBL" id="BORJ01000007">
    <property type="protein sequence ID" value="GIN96962.1"/>
    <property type="molecule type" value="Genomic_DNA"/>
</dbReference>
<evidence type="ECO:0000313" key="9">
    <source>
        <dbReference type="Proteomes" id="UP000680670"/>
    </source>
</evidence>
<evidence type="ECO:0000256" key="2">
    <source>
        <dbReference type="ARBA" id="ARBA00022448"/>
    </source>
</evidence>
<feature type="transmembrane region" description="Helical" evidence="6">
    <location>
        <begin position="326"/>
        <end position="347"/>
    </location>
</feature>
<feature type="transmembrane region" description="Helical" evidence="6">
    <location>
        <begin position="193"/>
        <end position="212"/>
    </location>
</feature>
<dbReference type="PANTHER" id="PTHR23501:SF191">
    <property type="entry name" value="VACUOLAR BASIC AMINO ACID TRANSPORTER 4"/>
    <property type="match status" value="1"/>
</dbReference>
<evidence type="ECO:0000256" key="5">
    <source>
        <dbReference type="ARBA" id="ARBA00023136"/>
    </source>
</evidence>
<evidence type="ECO:0000256" key="6">
    <source>
        <dbReference type="SAM" id="Phobius"/>
    </source>
</evidence>
<name>A0ABQ4KY46_SIMTE</name>
<keyword evidence="9" id="KW-1185">Reference proteome</keyword>